<organism evidence="1">
    <name type="scientific">Gracilaria vermiculophylla</name>
    <dbReference type="NCBI Taxonomy" id="2608709"/>
    <lineage>
        <taxon>Eukaryota</taxon>
        <taxon>Rhodophyta</taxon>
        <taxon>Florideophyceae</taxon>
        <taxon>Rhodymeniophycidae</taxon>
        <taxon>Gracilariales</taxon>
        <taxon>Gracilariaceae</taxon>
        <taxon>Gracilaria</taxon>
    </lineage>
</organism>
<keyword evidence="1" id="KW-0934">Plastid</keyword>
<dbReference type="RefSeq" id="YP_009509244.1">
    <property type="nucleotide sequence ID" value="NC_039092.1"/>
</dbReference>
<reference evidence="1" key="1">
    <citation type="submission" date="2018-05" db="EMBL/GenBank/DDBJ databases">
        <title>Organellar genomes of Gracilariaceae.</title>
        <authorList>
            <person name="Iha C."/>
            <person name="Oliveira M.C."/>
        </authorList>
    </citation>
    <scope>NUCLEOTIDE SEQUENCE</scope>
</reference>
<evidence type="ECO:0008006" key="2">
    <source>
        <dbReference type="Google" id="ProtNLM"/>
    </source>
</evidence>
<dbReference type="EMBL" id="MH396013">
    <property type="protein sequence ID" value="AXI96894.1"/>
    <property type="molecule type" value="Genomic_DNA"/>
</dbReference>
<dbReference type="GeneID" id="37620523"/>
<sequence length="444" mass="53298">MHHINTNVYSFVFAKNVFSSSYQPHSSSINQSLVRRPFIGKLINKYWQEKIFLSIPSVDSEKYINQLKSEGILVCKNEQKKFLLDFSKSLLSGRIETSLNFSNTNSKKSPYLSYIWKKGFNFAIPKKITFPLFHDKTLSLNKEQVNFLRQLDNQPVPLFLVVNHFNQMILADSTETIVSNSNILDQLYRWYYNKFLLNEQNRPIYYGLFFINPMDAKEYMKYISRQHKFSSGNDKFNLFLSPLSIYYKFTRINLSNVQFRIIPDLEEISRLLYRYRYYRNLKFYKYQKYGKSFFQGQPIYIIEPFSAYDKKNGKVKLLNYYYGDKFNLNHSNKEFSAIFTNYATLLKAWKKFKQKHVEYNIPSKPKVLIYNLEDFIKKNEYNSNIKDKNILLIPSQTSYQFIKHYQFVNKDNRLKRIFSNKFLSLKILSQRIIWSLTTRQPINW</sequence>
<evidence type="ECO:0000313" key="1">
    <source>
        <dbReference type="EMBL" id="AXI96894.1"/>
    </source>
</evidence>
<keyword evidence="1" id="KW-0150">Chloroplast</keyword>
<gene>
    <name evidence="1" type="primary">orf444</name>
</gene>
<name>A0A345U8V8_9FLOR</name>
<accession>A0A345U8V8</accession>
<dbReference type="AlphaFoldDB" id="A0A345U8V8"/>
<proteinExistence type="predicted"/>
<geneLocation type="chloroplast" evidence="1"/>
<protein>
    <recommendedName>
        <fullName evidence="2">Ycf80</fullName>
    </recommendedName>
</protein>